<dbReference type="EMBL" id="ML996105">
    <property type="protein sequence ID" value="KAF2739120.1"/>
    <property type="molecule type" value="Genomic_DNA"/>
</dbReference>
<evidence type="ECO:0000256" key="1">
    <source>
        <dbReference type="ARBA" id="ARBA00004123"/>
    </source>
</evidence>
<keyword evidence="11" id="KW-1185">Reference proteome</keyword>
<evidence type="ECO:0000256" key="3">
    <source>
        <dbReference type="ARBA" id="ARBA00022737"/>
    </source>
</evidence>
<feature type="compositionally biased region" description="Polar residues" evidence="8">
    <location>
        <begin position="25"/>
        <end position="43"/>
    </location>
</feature>
<evidence type="ECO:0000256" key="4">
    <source>
        <dbReference type="ARBA" id="ARBA00022771"/>
    </source>
</evidence>
<feature type="compositionally biased region" description="Polar residues" evidence="8">
    <location>
        <begin position="63"/>
        <end position="83"/>
    </location>
</feature>
<dbReference type="SMART" id="SM00355">
    <property type="entry name" value="ZnF_C2H2"/>
    <property type="match status" value="1"/>
</dbReference>
<accession>A0A9P4R8L3</accession>
<gene>
    <name evidence="10" type="ORF">EJ04DRAFT_559929</name>
</gene>
<comment type="subcellular location">
    <subcellularLocation>
        <location evidence="1">Nucleus</location>
    </subcellularLocation>
</comment>
<evidence type="ECO:0000256" key="2">
    <source>
        <dbReference type="ARBA" id="ARBA00022723"/>
    </source>
</evidence>
<evidence type="ECO:0000313" key="10">
    <source>
        <dbReference type="EMBL" id="KAF2739120.1"/>
    </source>
</evidence>
<evidence type="ECO:0000256" key="5">
    <source>
        <dbReference type="ARBA" id="ARBA00022833"/>
    </source>
</evidence>
<keyword evidence="4 7" id="KW-0863">Zinc-finger</keyword>
<feature type="domain" description="C2H2-type" evidence="9">
    <location>
        <begin position="186"/>
        <end position="214"/>
    </location>
</feature>
<dbReference type="InterPro" id="IPR050888">
    <property type="entry name" value="ZnF_C2H2-type_TF"/>
</dbReference>
<keyword evidence="6" id="KW-0539">Nucleus</keyword>
<feature type="compositionally biased region" description="Basic residues" evidence="8">
    <location>
        <begin position="203"/>
        <end position="216"/>
    </location>
</feature>
<name>A0A9P4R8L3_9PLEO</name>
<comment type="caution">
    <text evidence="10">The sequence shown here is derived from an EMBL/GenBank/DDBJ whole genome shotgun (WGS) entry which is preliminary data.</text>
</comment>
<evidence type="ECO:0000259" key="9">
    <source>
        <dbReference type="PROSITE" id="PS50157"/>
    </source>
</evidence>
<evidence type="ECO:0000313" key="11">
    <source>
        <dbReference type="Proteomes" id="UP000799444"/>
    </source>
</evidence>
<dbReference type="FunFam" id="3.30.160.60:FF:001397">
    <property type="entry name" value="Datilografo, isoform A"/>
    <property type="match status" value="1"/>
</dbReference>
<evidence type="ECO:0000256" key="7">
    <source>
        <dbReference type="PROSITE-ProRule" id="PRU00042"/>
    </source>
</evidence>
<dbReference type="InterPro" id="IPR036236">
    <property type="entry name" value="Znf_C2H2_sf"/>
</dbReference>
<keyword evidence="3" id="KW-0677">Repeat</keyword>
<dbReference type="GO" id="GO:0005634">
    <property type="term" value="C:nucleus"/>
    <property type="evidence" value="ECO:0007669"/>
    <property type="project" value="UniProtKB-SubCell"/>
</dbReference>
<dbReference type="OrthoDB" id="6365676at2759"/>
<dbReference type="GO" id="GO:0008270">
    <property type="term" value="F:zinc ion binding"/>
    <property type="evidence" value="ECO:0007669"/>
    <property type="project" value="UniProtKB-KW"/>
</dbReference>
<dbReference type="PROSITE" id="PS00028">
    <property type="entry name" value="ZINC_FINGER_C2H2_1"/>
    <property type="match status" value="1"/>
</dbReference>
<proteinExistence type="predicted"/>
<dbReference type="Pfam" id="PF13912">
    <property type="entry name" value="zf-C2H2_6"/>
    <property type="match status" value="1"/>
</dbReference>
<feature type="region of interest" description="Disordered" evidence="8">
    <location>
        <begin position="1"/>
        <end position="149"/>
    </location>
</feature>
<feature type="compositionally biased region" description="Basic and acidic residues" evidence="8">
    <location>
        <begin position="162"/>
        <end position="202"/>
    </location>
</feature>
<dbReference type="SUPFAM" id="SSF57667">
    <property type="entry name" value="beta-beta-alpha zinc fingers"/>
    <property type="match status" value="1"/>
</dbReference>
<dbReference type="Gene3D" id="3.30.160.60">
    <property type="entry name" value="Classic Zinc Finger"/>
    <property type="match status" value="1"/>
</dbReference>
<organism evidence="10 11">
    <name type="scientific">Polyplosphaeria fusca</name>
    <dbReference type="NCBI Taxonomy" id="682080"/>
    <lineage>
        <taxon>Eukaryota</taxon>
        <taxon>Fungi</taxon>
        <taxon>Dikarya</taxon>
        <taxon>Ascomycota</taxon>
        <taxon>Pezizomycotina</taxon>
        <taxon>Dothideomycetes</taxon>
        <taxon>Pleosporomycetidae</taxon>
        <taxon>Pleosporales</taxon>
        <taxon>Tetraplosphaeriaceae</taxon>
        <taxon>Polyplosphaeria</taxon>
    </lineage>
</organism>
<dbReference type="PROSITE" id="PS50157">
    <property type="entry name" value="ZINC_FINGER_C2H2_2"/>
    <property type="match status" value="1"/>
</dbReference>
<keyword evidence="2" id="KW-0479">Metal-binding</keyword>
<feature type="compositionally biased region" description="Gly residues" evidence="8">
    <location>
        <begin position="10"/>
        <end position="22"/>
    </location>
</feature>
<dbReference type="AlphaFoldDB" id="A0A9P4R8L3"/>
<keyword evidence="5" id="KW-0862">Zinc</keyword>
<reference evidence="10" key="1">
    <citation type="journal article" date="2020" name="Stud. Mycol.">
        <title>101 Dothideomycetes genomes: a test case for predicting lifestyles and emergence of pathogens.</title>
        <authorList>
            <person name="Haridas S."/>
            <person name="Albert R."/>
            <person name="Binder M."/>
            <person name="Bloem J."/>
            <person name="Labutti K."/>
            <person name="Salamov A."/>
            <person name="Andreopoulos B."/>
            <person name="Baker S."/>
            <person name="Barry K."/>
            <person name="Bills G."/>
            <person name="Bluhm B."/>
            <person name="Cannon C."/>
            <person name="Castanera R."/>
            <person name="Culley D."/>
            <person name="Daum C."/>
            <person name="Ezra D."/>
            <person name="Gonzalez J."/>
            <person name="Henrissat B."/>
            <person name="Kuo A."/>
            <person name="Liang C."/>
            <person name="Lipzen A."/>
            <person name="Lutzoni F."/>
            <person name="Magnuson J."/>
            <person name="Mondo S."/>
            <person name="Nolan M."/>
            <person name="Ohm R."/>
            <person name="Pangilinan J."/>
            <person name="Park H.-J."/>
            <person name="Ramirez L."/>
            <person name="Alfaro M."/>
            <person name="Sun H."/>
            <person name="Tritt A."/>
            <person name="Yoshinaga Y."/>
            <person name="Zwiers L.-H."/>
            <person name="Turgeon B."/>
            <person name="Goodwin S."/>
            <person name="Spatafora J."/>
            <person name="Crous P."/>
            <person name="Grigoriev I."/>
        </authorList>
    </citation>
    <scope>NUCLEOTIDE SEQUENCE</scope>
    <source>
        <strain evidence="10">CBS 125425</strain>
    </source>
</reference>
<dbReference type="InterPro" id="IPR013087">
    <property type="entry name" value="Znf_C2H2_type"/>
</dbReference>
<evidence type="ECO:0000256" key="6">
    <source>
        <dbReference type="ARBA" id="ARBA00023242"/>
    </source>
</evidence>
<sequence>MTSNRNHQSGEGGYGNGQGWNGGQVSNTWPTTAGDQLSTSQQGVYDMSRPTYSYPGYPDMAGSSLTYERPNSYNQTQTHQYGSGESYRAEFLGPNTPYPKQQAVPTPPSSTAQSGYPVTGGYSSPNPNQTNVGAQSFANSGESAQPPYSVQCSHCKKVFEGQHAKGNLNRHEKSKSCPAPKEERPHVCRVCGKDFARSDGLRTHMKKKHQGQKQGR</sequence>
<dbReference type="PANTHER" id="PTHR24406">
    <property type="entry name" value="TRANSCRIPTIONAL REPRESSOR CTCFL-RELATED"/>
    <property type="match status" value="1"/>
</dbReference>
<feature type="region of interest" description="Disordered" evidence="8">
    <location>
        <begin position="162"/>
        <end position="216"/>
    </location>
</feature>
<protein>
    <recommendedName>
        <fullName evidence="9">C2H2-type domain-containing protein</fullName>
    </recommendedName>
</protein>
<dbReference type="Proteomes" id="UP000799444">
    <property type="component" value="Unassembled WGS sequence"/>
</dbReference>
<evidence type="ECO:0000256" key="8">
    <source>
        <dbReference type="SAM" id="MobiDB-lite"/>
    </source>
</evidence>
<feature type="compositionally biased region" description="Polar residues" evidence="8">
    <location>
        <begin position="109"/>
        <end position="149"/>
    </location>
</feature>